<evidence type="ECO:0000313" key="7">
    <source>
        <dbReference type="Proteomes" id="UP001176940"/>
    </source>
</evidence>
<evidence type="ECO:0000256" key="1">
    <source>
        <dbReference type="ARBA" id="ARBA00004186"/>
    </source>
</evidence>
<protein>
    <recommendedName>
        <fullName evidence="5">Hyaluronan-mediated motility receptor C-terminal domain-containing protein</fullName>
    </recommendedName>
</protein>
<sequence>MVTGLQTMSYEERPHLEYCVQFWAPHFEKDINKLEQVQRRATRMEIMTDLMNQIQGLRTTIMHKQESIDVLTQELEDLNRELICDELIHATEQLGKLTEDFNKQEALLIDQNEELLKKEQIIAELINQLKQENEMGKTVDDEMKPPDCHKSPPAMLPKLTHLSKKNSILEQVVTDLNEERMTKNEEILRLKTQLCETENLHLEIQNLQEQCKDLKLQLENSKRRDTILNEDKKSDMIDLKKEIEKEVSERMEKGKTVDQLLKVQKELEEVRTMLRNKEQSISEMNKELERTRALELKAFQEKEEIRSLLEAKNEETEKKLQESELLRKQIASLVEENGKLLGHQNPQQKIQYLVKLKKENNKLVEEVNRLQIENLKFKEHIYYSMVLLSLKKKKKKMTLTYAFAPPVAHFATELSHW</sequence>
<evidence type="ECO:0000256" key="2">
    <source>
        <dbReference type="ARBA" id="ARBA00022490"/>
    </source>
</evidence>
<organism evidence="6 7">
    <name type="scientific">Ranitomeya imitator</name>
    <name type="common">mimic poison frog</name>
    <dbReference type="NCBI Taxonomy" id="111125"/>
    <lineage>
        <taxon>Eukaryota</taxon>
        <taxon>Metazoa</taxon>
        <taxon>Chordata</taxon>
        <taxon>Craniata</taxon>
        <taxon>Vertebrata</taxon>
        <taxon>Euteleostomi</taxon>
        <taxon>Amphibia</taxon>
        <taxon>Batrachia</taxon>
        <taxon>Anura</taxon>
        <taxon>Neobatrachia</taxon>
        <taxon>Hyloidea</taxon>
        <taxon>Dendrobatidae</taxon>
        <taxon>Dendrobatinae</taxon>
        <taxon>Ranitomeya</taxon>
    </lineage>
</organism>
<feature type="coiled-coil region" evidence="4">
    <location>
        <begin position="353"/>
        <end position="380"/>
    </location>
</feature>
<dbReference type="Pfam" id="PF15908">
    <property type="entry name" value="HMMR_C"/>
    <property type="match status" value="1"/>
</dbReference>
<proteinExistence type="predicted"/>
<accession>A0ABN9MGN7</accession>
<dbReference type="EMBL" id="CAUEEQ010070742">
    <property type="protein sequence ID" value="CAJ0965934.1"/>
    <property type="molecule type" value="Genomic_DNA"/>
</dbReference>
<name>A0ABN9MGN7_9NEOB</name>
<evidence type="ECO:0000259" key="5">
    <source>
        <dbReference type="Pfam" id="PF15908"/>
    </source>
</evidence>
<keyword evidence="3" id="KW-0206">Cytoskeleton</keyword>
<dbReference type="InterPro" id="IPR031794">
    <property type="entry name" value="HMMR_C"/>
</dbReference>
<feature type="coiled-coil region" evidence="4">
    <location>
        <begin position="108"/>
        <end position="135"/>
    </location>
</feature>
<comment type="caution">
    <text evidence="6">The sequence shown here is derived from an EMBL/GenBank/DDBJ whole genome shotgun (WGS) entry which is preliminary data.</text>
</comment>
<reference evidence="6" key="1">
    <citation type="submission" date="2023-07" db="EMBL/GenBank/DDBJ databases">
        <authorList>
            <person name="Stuckert A."/>
        </authorList>
    </citation>
    <scope>NUCLEOTIDE SEQUENCE</scope>
</reference>
<evidence type="ECO:0000313" key="6">
    <source>
        <dbReference type="EMBL" id="CAJ0965934.1"/>
    </source>
</evidence>
<gene>
    <name evidence="6" type="ORF">RIMI_LOCUS20778558</name>
</gene>
<evidence type="ECO:0000256" key="4">
    <source>
        <dbReference type="SAM" id="Coils"/>
    </source>
</evidence>
<dbReference type="Proteomes" id="UP001176940">
    <property type="component" value="Unassembled WGS sequence"/>
</dbReference>
<keyword evidence="7" id="KW-1185">Reference proteome</keyword>
<feature type="domain" description="Hyaluronan-mediated motility receptor C-terminal" evidence="5">
    <location>
        <begin position="265"/>
        <end position="378"/>
    </location>
</feature>
<keyword evidence="4" id="KW-0175">Coiled coil</keyword>
<feature type="coiled-coil region" evidence="4">
    <location>
        <begin position="159"/>
        <end position="329"/>
    </location>
</feature>
<keyword evidence="2" id="KW-0963">Cytoplasm</keyword>
<evidence type="ECO:0000256" key="3">
    <source>
        <dbReference type="ARBA" id="ARBA00023212"/>
    </source>
</evidence>
<comment type="subcellular location">
    <subcellularLocation>
        <location evidence="1">Cytoplasm</location>
        <location evidence="1">Cytoskeleton</location>
        <location evidence="1">Spindle</location>
    </subcellularLocation>
</comment>